<dbReference type="KEGG" id="pai:PAE0995"/>
<protein>
    <submittedName>
        <fullName evidence="1">Uncharacterized protein</fullName>
    </submittedName>
</protein>
<dbReference type="Proteomes" id="UP000002439">
    <property type="component" value="Chromosome"/>
</dbReference>
<dbReference type="HOGENOM" id="CLU_2204202_0_0_2"/>
<keyword evidence="2" id="KW-1185">Reference proteome</keyword>
<dbReference type="EMBL" id="AE009441">
    <property type="protein sequence ID" value="AAL63185.1"/>
    <property type="molecule type" value="Genomic_DNA"/>
</dbReference>
<gene>
    <name evidence="1" type="ordered locus">PAE0995</name>
</gene>
<reference evidence="1 2" key="1">
    <citation type="journal article" date="2002" name="Proc. Natl. Acad. Sci. U.S.A.">
        <title>Genome sequence of the hyperthermophilic crenarchaeon Pyrobaculum aerophilum.</title>
        <authorList>
            <person name="Fitz-Gibbon S.T."/>
            <person name="Ladner H."/>
            <person name="Kim U.J."/>
            <person name="Stetter K.O."/>
            <person name="Simon M.I."/>
            <person name="Miller J.H."/>
        </authorList>
    </citation>
    <scope>NUCLEOTIDE SEQUENCE [LARGE SCALE GENOMIC DNA]</scope>
    <source>
        <strain evidence="2">ATCC 51768 / DSM 7523 / JCM 9630 / CIP 104966 / NBRC 100827 / IM2</strain>
    </source>
</reference>
<proteinExistence type="predicted"/>
<accession>Q8ZY11</accession>
<name>Q8ZY11_PYRAE</name>
<organism evidence="1 2">
    <name type="scientific">Pyrobaculum aerophilum (strain ATCC 51768 / DSM 7523 / JCM 9630 / CIP 104966 / NBRC 100827 / IM2)</name>
    <dbReference type="NCBI Taxonomy" id="178306"/>
    <lineage>
        <taxon>Archaea</taxon>
        <taxon>Thermoproteota</taxon>
        <taxon>Thermoprotei</taxon>
        <taxon>Thermoproteales</taxon>
        <taxon>Thermoproteaceae</taxon>
        <taxon>Pyrobaculum</taxon>
    </lineage>
</organism>
<evidence type="ECO:0000313" key="2">
    <source>
        <dbReference type="Proteomes" id="UP000002439"/>
    </source>
</evidence>
<dbReference type="InParanoid" id="Q8ZY11"/>
<dbReference type="AlphaFoldDB" id="Q8ZY11"/>
<evidence type="ECO:0000313" key="1">
    <source>
        <dbReference type="EMBL" id="AAL63185.1"/>
    </source>
</evidence>
<sequence length="107" mass="12542">MDIDKCINECKFKYVRHNIFVSLLDWDTIKRTDELTIEALCDCERPRINAEVFHKTAEGAFHPRLEALVARGWKLKEALAGPIPISCILYYPVRLEREITILIDRRI</sequence>
<dbReference type="STRING" id="178306.PAE0995"/>
<dbReference type="EnsemblBacteria" id="AAL63185">
    <property type="protein sequence ID" value="AAL63185"/>
    <property type="gene ID" value="PAE0995"/>
</dbReference>